<name>A0ABV6GB59_9BACI</name>
<dbReference type="RefSeq" id="WP_378931427.1">
    <property type="nucleotide sequence ID" value="NZ_JBHLVO010000003.1"/>
</dbReference>
<organism evidence="1 2">
    <name type="scientific">Metabacillus herbersteinensis</name>
    <dbReference type="NCBI Taxonomy" id="283816"/>
    <lineage>
        <taxon>Bacteria</taxon>
        <taxon>Bacillati</taxon>
        <taxon>Bacillota</taxon>
        <taxon>Bacilli</taxon>
        <taxon>Bacillales</taxon>
        <taxon>Bacillaceae</taxon>
        <taxon>Metabacillus</taxon>
    </lineage>
</organism>
<sequence length="88" mass="10513">MTEQFFLYDDMVDTKARFVSFMGENQRFDLAIMQTDRYFGKQIVLDIQSSRFAIIGEDDLKEPGYLEYAFKLNEEDAEELRDFLYQLV</sequence>
<evidence type="ECO:0000313" key="2">
    <source>
        <dbReference type="Proteomes" id="UP001589854"/>
    </source>
</evidence>
<keyword evidence="2" id="KW-1185">Reference proteome</keyword>
<gene>
    <name evidence="1" type="ORF">ACFFIX_05580</name>
</gene>
<dbReference type="Proteomes" id="UP001589854">
    <property type="component" value="Unassembled WGS sequence"/>
</dbReference>
<protein>
    <submittedName>
        <fullName evidence="1">DUF3055 domain-containing protein</fullName>
    </submittedName>
</protein>
<evidence type="ECO:0000313" key="1">
    <source>
        <dbReference type="EMBL" id="MFC0270919.1"/>
    </source>
</evidence>
<dbReference type="EMBL" id="JBHLVO010000003">
    <property type="protein sequence ID" value="MFC0270919.1"/>
    <property type="molecule type" value="Genomic_DNA"/>
</dbReference>
<comment type="caution">
    <text evidence="1">The sequence shown here is derived from an EMBL/GenBank/DDBJ whole genome shotgun (WGS) entry which is preliminary data.</text>
</comment>
<accession>A0ABV6GB59</accession>
<proteinExistence type="predicted"/>
<dbReference type="InterPro" id="IPR021415">
    <property type="entry name" value="SAV0927-like"/>
</dbReference>
<reference evidence="1 2" key="1">
    <citation type="submission" date="2024-09" db="EMBL/GenBank/DDBJ databases">
        <authorList>
            <person name="Sun Q."/>
            <person name="Mori K."/>
        </authorList>
    </citation>
    <scope>NUCLEOTIDE SEQUENCE [LARGE SCALE GENOMIC DNA]</scope>
    <source>
        <strain evidence="1 2">CCM 7228</strain>
    </source>
</reference>
<dbReference type="Pfam" id="PF11256">
    <property type="entry name" value="SAV0927-like"/>
    <property type="match status" value="1"/>
</dbReference>